<feature type="transmembrane region" description="Helical" evidence="7">
    <location>
        <begin position="266"/>
        <end position="286"/>
    </location>
</feature>
<dbReference type="PROSITE" id="PS50850">
    <property type="entry name" value="MFS"/>
    <property type="match status" value="1"/>
</dbReference>
<proteinExistence type="predicted"/>
<dbReference type="InterPro" id="IPR036259">
    <property type="entry name" value="MFS_trans_sf"/>
</dbReference>
<feature type="transmembrane region" description="Helical" evidence="7">
    <location>
        <begin position="370"/>
        <end position="390"/>
    </location>
</feature>
<dbReference type="PRINTS" id="PR01036">
    <property type="entry name" value="TCRTETB"/>
</dbReference>
<comment type="subcellular location">
    <subcellularLocation>
        <location evidence="1">Cell membrane</location>
        <topology evidence="1">Multi-pass membrane protein</topology>
    </subcellularLocation>
</comment>
<evidence type="ECO:0000256" key="7">
    <source>
        <dbReference type="SAM" id="Phobius"/>
    </source>
</evidence>
<keyword evidence="6 7" id="KW-0472">Membrane</keyword>
<dbReference type="Gene3D" id="1.20.1250.20">
    <property type="entry name" value="MFS general substrate transporter like domains"/>
    <property type="match status" value="1"/>
</dbReference>
<keyword evidence="3" id="KW-1003">Cell membrane</keyword>
<evidence type="ECO:0000259" key="8">
    <source>
        <dbReference type="PROSITE" id="PS50850"/>
    </source>
</evidence>
<gene>
    <name evidence="9" type="ORF">BV133_1826</name>
</gene>
<evidence type="ECO:0000256" key="4">
    <source>
        <dbReference type="ARBA" id="ARBA00022692"/>
    </source>
</evidence>
<dbReference type="GO" id="GO:0005886">
    <property type="term" value="C:plasma membrane"/>
    <property type="evidence" value="ECO:0007669"/>
    <property type="project" value="UniProtKB-SubCell"/>
</dbReference>
<evidence type="ECO:0000256" key="6">
    <source>
        <dbReference type="ARBA" id="ARBA00023136"/>
    </source>
</evidence>
<evidence type="ECO:0000256" key="3">
    <source>
        <dbReference type="ARBA" id="ARBA00022475"/>
    </source>
</evidence>
<feature type="transmembrane region" description="Helical" evidence="7">
    <location>
        <begin position="425"/>
        <end position="445"/>
    </location>
</feature>
<protein>
    <recommendedName>
        <fullName evidence="8">Major facilitator superfamily (MFS) profile domain-containing protein</fullName>
    </recommendedName>
</protein>
<dbReference type="InterPro" id="IPR011701">
    <property type="entry name" value="MFS"/>
</dbReference>
<dbReference type="CDD" id="cd17321">
    <property type="entry name" value="MFS_MMR_MDR_like"/>
    <property type="match status" value="1"/>
</dbReference>
<feature type="transmembrane region" description="Helical" evidence="7">
    <location>
        <begin position="45"/>
        <end position="64"/>
    </location>
</feature>
<dbReference type="PANTHER" id="PTHR42718:SF47">
    <property type="entry name" value="METHYL VIOLOGEN RESISTANCE PROTEIN SMVA"/>
    <property type="match status" value="1"/>
</dbReference>
<feature type="transmembrane region" description="Helical" evidence="7">
    <location>
        <begin position="107"/>
        <end position="126"/>
    </location>
</feature>
<dbReference type="InterPro" id="IPR020846">
    <property type="entry name" value="MFS_dom"/>
</dbReference>
<dbReference type="EMBL" id="AP014854">
    <property type="protein sequence ID" value="BAR99419.1"/>
    <property type="molecule type" value="Genomic_DNA"/>
</dbReference>
<feature type="transmembrane region" description="Helical" evidence="7">
    <location>
        <begin position="70"/>
        <end position="95"/>
    </location>
</feature>
<feature type="transmembrane region" description="Helical" evidence="7">
    <location>
        <begin position="166"/>
        <end position="185"/>
    </location>
</feature>
<feature type="transmembrane region" description="Helical" evidence="7">
    <location>
        <begin position="323"/>
        <end position="349"/>
    </location>
</feature>
<keyword evidence="5 7" id="KW-1133">Transmembrane helix</keyword>
<reference evidence="9" key="1">
    <citation type="journal article" date="2015" name="Genome Announc.">
        <title>Complete Genome Sequence of the Bacteriochlorophyll b-Producing Photosynthetic Bacterium Blastochloris viridis.</title>
        <authorList>
            <person name="Tsukatani Y."/>
            <person name="Hirose Y."/>
            <person name="Harada J."/>
            <person name="Misawa N."/>
            <person name="Mori K."/>
            <person name="Inoue K."/>
            <person name="Tamiaki H."/>
        </authorList>
    </citation>
    <scope>NUCLEOTIDE SEQUENCE [LARGE SCALE GENOMIC DNA]</scope>
    <source>
        <strain evidence="9">DSM 133</strain>
    </source>
</reference>
<evidence type="ECO:0000256" key="5">
    <source>
        <dbReference type="ARBA" id="ARBA00022989"/>
    </source>
</evidence>
<feature type="transmembrane region" description="Helical" evidence="7">
    <location>
        <begin position="15"/>
        <end position="33"/>
    </location>
</feature>
<dbReference type="PANTHER" id="PTHR42718">
    <property type="entry name" value="MAJOR FACILITATOR SUPERFAMILY MULTIDRUG TRANSPORTER MFSC"/>
    <property type="match status" value="1"/>
</dbReference>
<accession>A0A182D1U9</accession>
<evidence type="ECO:0000313" key="9">
    <source>
        <dbReference type="EMBL" id="BAR99419.1"/>
    </source>
</evidence>
<feature type="transmembrane region" description="Helical" evidence="7">
    <location>
        <begin position="298"/>
        <end position="317"/>
    </location>
</feature>
<keyword evidence="4 7" id="KW-0812">Transmembrane</keyword>
<dbReference type="Gene3D" id="1.20.1720.10">
    <property type="entry name" value="Multidrug resistance protein D"/>
    <property type="match status" value="1"/>
</dbReference>
<dbReference type="GO" id="GO:0022857">
    <property type="term" value="F:transmembrane transporter activity"/>
    <property type="evidence" value="ECO:0007669"/>
    <property type="project" value="InterPro"/>
</dbReference>
<dbReference type="SUPFAM" id="SSF103473">
    <property type="entry name" value="MFS general substrate transporter"/>
    <property type="match status" value="1"/>
</dbReference>
<organism evidence="9">
    <name type="scientific">Blastochloris viridis</name>
    <name type="common">Rhodopseudomonas viridis</name>
    <dbReference type="NCBI Taxonomy" id="1079"/>
    <lineage>
        <taxon>Bacteria</taxon>
        <taxon>Pseudomonadati</taxon>
        <taxon>Pseudomonadota</taxon>
        <taxon>Alphaproteobacteria</taxon>
        <taxon>Hyphomicrobiales</taxon>
        <taxon>Blastochloridaceae</taxon>
        <taxon>Blastochloris</taxon>
    </lineage>
</organism>
<sequence length="451" mass="47086">MPRISSAITPSADQALWILDIYGFVVGSLLITFGNIGDRFGRLRLIIAGAILFGIGSTGAAFATDPESLIAFRALMGLGGATLLPSGLAIVAALFPDPRERAQAIGIFAATFATGFAIGPMVGGFLLRSFQWWGVVFLINVPVVIAFIIAAPITLKEVRSSRYGRIDILSLFLSFAGILLFTYSVKRAAAYGVSSDQVLAGLAGVLALGWFIRRQGILQYPLMDLTLFRDRVFTVAISAGLLSLVVWSAAGYMTGLYLQLVLRYDVLTTALLTLPGAAVLTATCIFTPRIVERIGRRAGLIATYLLISVGVALLLFATAEQGVAVFIASTIIAGLGYGISFSLVAEVAVSAVPAERAGAASAIAETSNELGNALGISLLGSVAALVFRLLGPGVAGTLNETLDHPGISSQAIVQANEAFVTAMHAAMGIAAGVMLLVGVLAILWLPRKLPE</sequence>
<dbReference type="PATRIC" id="fig|1079.8.peg.1877"/>
<feature type="transmembrane region" description="Helical" evidence="7">
    <location>
        <begin position="132"/>
        <end position="154"/>
    </location>
</feature>
<feature type="domain" description="Major facilitator superfamily (MFS) profile" evidence="8">
    <location>
        <begin position="1"/>
        <end position="449"/>
    </location>
</feature>
<evidence type="ECO:0000256" key="2">
    <source>
        <dbReference type="ARBA" id="ARBA00022448"/>
    </source>
</evidence>
<feature type="transmembrane region" description="Helical" evidence="7">
    <location>
        <begin position="191"/>
        <end position="212"/>
    </location>
</feature>
<dbReference type="AlphaFoldDB" id="A0A182D1U9"/>
<dbReference type="Pfam" id="PF07690">
    <property type="entry name" value="MFS_1"/>
    <property type="match status" value="1"/>
</dbReference>
<name>A0A182D1U9_BLAVI</name>
<evidence type="ECO:0000256" key="1">
    <source>
        <dbReference type="ARBA" id="ARBA00004651"/>
    </source>
</evidence>
<feature type="transmembrane region" description="Helical" evidence="7">
    <location>
        <begin position="232"/>
        <end position="254"/>
    </location>
</feature>
<keyword evidence="2" id="KW-0813">Transport</keyword>